<evidence type="ECO:0000256" key="5">
    <source>
        <dbReference type="ARBA" id="ARBA00022692"/>
    </source>
</evidence>
<proteinExistence type="predicted"/>
<keyword evidence="12" id="KW-0407">Ion channel</keyword>
<dbReference type="GO" id="GO:0005886">
    <property type="term" value="C:plasma membrane"/>
    <property type="evidence" value="ECO:0007669"/>
    <property type="project" value="UniProtKB-SubCell"/>
</dbReference>
<dbReference type="PROSITE" id="PS51450">
    <property type="entry name" value="LRR"/>
    <property type="match status" value="1"/>
</dbReference>
<keyword evidence="7" id="KW-0677">Repeat</keyword>
<dbReference type="PANTHER" id="PTHR46473">
    <property type="entry name" value="GH08155P"/>
    <property type="match status" value="1"/>
</dbReference>
<accession>A0A3M7QGV5</accession>
<keyword evidence="3" id="KW-1003">Cell membrane</keyword>
<dbReference type="Gene3D" id="3.80.10.10">
    <property type="entry name" value="Ribonuclease Inhibitor"/>
    <property type="match status" value="1"/>
</dbReference>
<evidence type="ECO:0000256" key="2">
    <source>
        <dbReference type="ARBA" id="ARBA00022448"/>
    </source>
</evidence>
<keyword evidence="2" id="KW-0813">Transport</keyword>
<dbReference type="SUPFAM" id="SSF52058">
    <property type="entry name" value="L domain-like"/>
    <property type="match status" value="1"/>
</dbReference>
<organism evidence="13 14">
    <name type="scientific">Brachionus plicatilis</name>
    <name type="common">Marine rotifer</name>
    <name type="synonym">Brachionus muelleri</name>
    <dbReference type="NCBI Taxonomy" id="10195"/>
    <lineage>
        <taxon>Eukaryota</taxon>
        <taxon>Metazoa</taxon>
        <taxon>Spiralia</taxon>
        <taxon>Gnathifera</taxon>
        <taxon>Rotifera</taxon>
        <taxon>Eurotatoria</taxon>
        <taxon>Monogononta</taxon>
        <taxon>Pseudotrocha</taxon>
        <taxon>Ploima</taxon>
        <taxon>Brachionidae</taxon>
        <taxon>Brachionus</taxon>
    </lineage>
</organism>
<evidence type="ECO:0000256" key="12">
    <source>
        <dbReference type="ARBA" id="ARBA00023303"/>
    </source>
</evidence>
<keyword evidence="9" id="KW-0406">Ion transport</keyword>
<reference evidence="13 14" key="1">
    <citation type="journal article" date="2018" name="Sci. Rep.">
        <title>Genomic signatures of local adaptation to the degree of environmental predictability in rotifers.</title>
        <authorList>
            <person name="Franch-Gras L."/>
            <person name="Hahn C."/>
            <person name="Garcia-Roger E.M."/>
            <person name="Carmona M.J."/>
            <person name="Serra M."/>
            <person name="Gomez A."/>
        </authorList>
    </citation>
    <scope>NUCLEOTIDE SEQUENCE [LARGE SCALE GENOMIC DNA]</scope>
    <source>
        <strain evidence="13">HYR1</strain>
    </source>
</reference>
<keyword evidence="14" id="KW-1185">Reference proteome</keyword>
<dbReference type="STRING" id="10195.A0A3M7QGV5"/>
<evidence type="ECO:0000256" key="1">
    <source>
        <dbReference type="ARBA" id="ARBA00004162"/>
    </source>
</evidence>
<dbReference type="GO" id="GO:0034220">
    <property type="term" value="P:monoatomic ion transmembrane transport"/>
    <property type="evidence" value="ECO:0007669"/>
    <property type="project" value="UniProtKB-KW"/>
</dbReference>
<evidence type="ECO:0000256" key="11">
    <source>
        <dbReference type="ARBA" id="ARBA00023157"/>
    </source>
</evidence>
<dbReference type="Pfam" id="PF00560">
    <property type="entry name" value="LRR_1"/>
    <property type="match status" value="1"/>
</dbReference>
<dbReference type="SMART" id="SM00369">
    <property type="entry name" value="LRR_TYP"/>
    <property type="match status" value="4"/>
</dbReference>
<dbReference type="AlphaFoldDB" id="A0A3M7QGV5"/>
<name>A0A3M7QGV5_BRAPC</name>
<evidence type="ECO:0000313" key="13">
    <source>
        <dbReference type="EMBL" id="RNA10676.1"/>
    </source>
</evidence>
<dbReference type="InterPro" id="IPR051432">
    <property type="entry name" value="KCNMA1_auxiliary"/>
</dbReference>
<evidence type="ECO:0000256" key="4">
    <source>
        <dbReference type="ARBA" id="ARBA00022614"/>
    </source>
</evidence>
<keyword evidence="6" id="KW-0732">Signal</keyword>
<evidence type="ECO:0000256" key="9">
    <source>
        <dbReference type="ARBA" id="ARBA00023065"/>
    </source>
</evidence>
<comment type="subcellular location">
    <subcellularLocation>
        <location evidence="1">Cell membrane</location>
        <topology evidence="1">Single-pass membrane protein</topology>
    </subcellularLocation>
</comment>
<dbReference type="EMBL" id="REGN01006135">
    <property type="protein sequence ID" value="RNA10676.1"/>
    <property type="molecule type" value="Genomic_DNA"/>
</dbReference>
<keyword evidence="4" id="KW-0433">Leucine-rich repeat</keyword>
<dbReference type="InterPro" id="IPR001611">
    <property type="entry name" value="Leu-rich_rpt"/>
</dbReference>
<evidence type="ECO:0000256" key="3">
    <source>
        <dbReference type="ARBA" id="ARBA00022475"/>
    </source>
</evidence>
<sequence>MSIIDEIDGLDFRNCTFPLIDSNAFGGLKIRTLNFIHCRIRSEHKSYLNGLDYLTSLTLNFICYEREDEILYKHYQTEEDKFMMEMRFNQVDRNSYLFRNLLDCNLKSLKKANLNNNKIRTITKRMFSDLLNLEELFLEENEIDLIEDNSFNGLSKLRKLMLRKNQIRKINEFTFKGLTGLVYLNLSDNPIYSTDKEAFSDFINAEIIREIKNFI</sequence>
<keyword evidence="10" id="KW-0472">Membrane</keyword>
<dbReference type="Pfam" id="PF13855">
    <property type="entry name" value="LRR_8"/>
    <property type="match status" value="1"/>
</dbReference>
<keyword evidence="5" id="KW-0812">Transmembrane</keyword>
<dbReference type="InterPro" id="IPR032675">
    <property type="entry name" value="LRR_dom_sf"/>
</dbReference>
<protein>
    <submittedName>
        <fullName evidence="13">Leucine-rich repeats and immunoglobulin-like domains 2</fullName>
    </submittedName>
</protein>
<evidence type="ECO:0000256" key="10">
    <source>
        <dbReference type="ARBA" id="ARBA00023136"/>
    </source>
</evidence>
<evidence type="ECO:0000256" key="6">
    <source>
        <dbReference type="ARBA" id="ARBA00022729"/>
    </source>
</evidence>
<evidence type="ECO:0000256" key="7">
    <source>
        <dbReference type="ARBA" id="ARBA00022737"/>
    </source>
</evidence>
<dbReference type="InterPro" id="IPR003591">
    <property type="entry name" value="Leu-rich_rpt_typical-subtyp"/>
</dbReference>
<keyword evidence="8" id="KW-1133">Transmembrane helix</keyword>
<gene>
    <name evidence="13" type="ORF">BpHYR1_054428</name>
</gene>
<keyword evidence="11" id="KW-1015">Disulfide bond</keyword>
<comment type="caution">
    <text evidence="13">The sequence shown here is derived from an EMBL/GenBank/DDBJ whole genome shotgun (WGS) entry which is preliminary data.</text>
</comment>
<dbReference type="OrthoDB" id="1741314at2759"/>
<dbReference type="Proteomes" id="UP000276133">
    <property type="component" value="Unassembled WGS sequence"/>
</dbReference>
<dbReference type="FunFam" id="3.80.10.10:FF:000732">
    <property type="entry name" value="GD11101"/>
    <property type="match status" value="1"/>
</dbReference>
<evidence type="ECO:0000256" key="8">
    <source>
        <dbReference type="ARBA" id="ARBA00022989"/>
    </source>
</evidence>
<evidence type="ECO:0000313" key="14">
    <source>
        <dbReference type="Proteomes" id="UP000276133"/>
    </source>
</evidence>
<dbReference type="PANTHER" id="PTHR46473:SF10">
    <property type="entry name" value="LD45603P-RELATED"/>
    <property type="match status" value="1"/>
</dbReference>